<organism evidence="2 3">
    <name type="scientific">Pseudomonas syringae pv. actinidiae ICMP 19096</name>
    <dbReference type="NCBI Taxonomy" id="1194405"/>
    <lineage>
        <taxon>Bacteria</taxon>
        <taxon>Pseudomonadati</taxon>
        <taxon>Pseudomonadota</taxon>
        <taxon>Gammaproteobacteria</taxon>
        <taxon>Pseudomonadales</taxon>
        <taxon>Pseudomonadaceae</taxon>
        <taxon>Pseudomonas</taxon>
        <taxon>Pseudomonas syringae</taxon>
    </lineage>
</organism>
<dbReference type="EMBL" id="AOKF01000047">
    <property type="protein sequence ID" value="EPN69920.1"/>
    <property type="molecule type" value="Genomic_DNA"/>
</dbReference>
<evidence type="ECO:0000256" key="1">
    <source>
        <dbReference type="SAM" id="MobiDB-lite"/>
    </source>
</evidence>
<reference evidence="2 3" key="1">
    <citation type="journal article" date="2013" name="PLoS Pathog.">
        <title>Genomic analysis of the Kiwifruit pathogen Pseudomonas syringae pv. actinidiae provides insight into the origins of an emergent plant disease.</title>
        <authorList>
            <person name="McCann H.C."/>
            <person name="Rikkerink E.H."/>
            <person name="Bertels F."/>
            <person name="Fiers M."/>
            <person name="Lu A."/>
            <person name="Rees-George J."/>
            <person name="Andersen M.T."/>
            <person name="Gleave A.P."/>
            <person name="Haubold B."/>
            <person name="Wohlers M.W."/>
            <person name="Guttman D.S."/>
            <person name="Wang P.W."/>
            <person name="Straub C."/>
            <person name="Vanneste J.L."/>
            <person name="Rainey P.B."/>
            <person name="Templeton M.D."/>
        </authorList>
    </citation>
    <scope>NUCLEOTIDE SEQUENCE [LARGE SCALE GENOMIC DNA]</scope>
    <source>
        <strain evidence="2 3">ICMP 19096</strain>
    </source>
</reference>
<dbReference type="AlphaFoldDB" id="A0A656K4V5"/>
<feature type="region of interest" description="Disordered" evidence="1">
    <location>
        <begin position="1"/>
        <end position="25"/>
    </location>
</feature>
<evidence type="ECO:0000313" key="2">
    <source>
        <dbReference type="EMBL" id="EPN69920.1"/>
    </source>
</evidence>
<sequence length="25" mass="2966">ESDETADRWMRISADGEEEITWHTT</sequence>
<protein>
    <submittedName>
        <fullName evidence="2">Uncharacterized protein</fullName>
    </submittedName>
</protein>
<accession>A0A656K4V5</accession>
<comment type="caution">
    <text evidence="2">The sequence shown here is derived from an EMBL/GenBank/DDBJ whole genome shotgun (WGS) entry which is preliminary data.</text>
</comment>
<gene>
    <name evidence="2" type="ORF">A245_00741</name>
</gene>
<evidence type="ECO:0000313" key="3">
    <source>
        <dbReference type="Proteomes" id="UP000018849"/>
    </source>
</evidence>
<name>A0A656K4V5_PSESF</name>
<dbReference type="Proteomes" id="UP000018849">
    <property type="component" value="Unassembled WGS sequence"/>
</dbReference>
<feature type="compositionally biased region" description="Basic and acidic residues" evidence="1">
    <location>
        <begin position="1"/>
        <end position="10"/>
    </location>
</feature>
<feature type="non-terminal residue" evidence="2">
    <location>
        <position position="1"/>
    </location>
</feature>
<proteinExistence type="predicted"/>